<feature type="domain" description="VQ" evidence="2">
    <location>
        <begin position="188"/>
        <end position="215"/>
    </location>
</feature>
<evidence type="ECO:0000259" key="2">
    <source>
        <dbReference type="Pfam" id="PF05678"/>
    </source>
</evidence>
<reference evidence="3 4" key="1">
    <citation type="submission" date="2024-01" db="EMBL/GenBank/DDBJ databases">
        <title>The complete chloroplast genome sequence of Lithospermum erythrorhizon: insights into the phylogenetic relationship among Boraginaceae species and the maternal lineages of purple gromwells.</title>
        <authorList>
            <person name="Okada T."/>
            <person name="Watanabe K."/>
        </authorList>
    </citation>
    <scope>NUCLEOTIDE SEQUENCE [LARGE SCALE GENOMIC DNA]</scope>
</reference>
<feature type="compositionally biased region" description="Basic and acidic residues" evidence="1">
    <location>
        <begin position="379"/>
        <end position="392"/>
    </location>
</feature>
<dbReference type="AlphaFoldDB" id="A0AAV3QWX5"/>
<name>A0AAV3QWX5_LITER</name>
<feature type="compositionally biased region" description="Low complexity" evidence="1">
    <location>
        <begin position="267"/>
        <end position="277"/>
    </location>
</feature>
<feature type="region of interest" description="Disordered" evidence="1">
    <location>
        <begin position="250"/>
        <end position="277"/>
    </location>
</feature>
<dbReference type="PANTHER" id="PTHR33179:SF58">
    <property type="entry name" value="OS08G0409500 PROTEIN"/>
    <property type="match status" value="1"/>
</dbReference>
<feature type="region of interest" description="Disordered" evidence="1">
    <location>
        <begin position="135"/>
        <end position="192"/>
    </location>
</feature>
<organism evidence="3 4">
    <name type="scientific">Lithospermum erythrorhizon</name>
    <name type="common">Purple gromwell</name>
    <name type="synonym">Lithospermum officinale var. erythrorhizon</name>
    <dbReference type="NCBI Taxonomy" id="34254"/>
    <lineage>
        <taxon>Eukaryota</taxon>
        <taxon>Viridiplantae</taxon>
        <taxon>Streptophyta</taxon>
        <taxon>Embryophyta</taxon>
        <taxon>Tracheophyta</taxon>
        <taxon>Spermatophyta</taxon>
        <taxon>Magnoliopsida</taxon>
        <taxon>eudicotyledons</taxon>
        <taxon>Gunneridae</taxon>
        <taxon>Pentapetalae</taxon>
        <taxon>asterids</taxon>
        <taxon>lamiids</taxon>
        <taxon>Boraginales</taxon>
        <taxon>Boraginaceae</taxon>
        <taxon>Boraginoideae</taxon>
        <taxon>Lithospermeae</taxon>
        <taxon>Lithospermum</taxon>
    </lineage>
</organism>
<sequence length="458" mass="48245">MDSGSSGSFQSSSGGVGGGGGGGGGGGEEEYDSRGEPMSSFLNSQQQMFLSYHQQNPPFFHPSSDHSQNLGASLILQNANFQEQYNNNEQMGWSRGNYGNFGNFSSTTSASSSLPSSSNQAGMGRMINQNQASPSLLLQSGGGSGGGEEAINNPPTAANQPPQPPPPNVGATTKSTTNPKKRTRASRRAPTTVLTTDTTNFRQMVQEFTGIPAAPFSSNPGGGAAFGRRLDLFSSGGAASMRGGHQLDHLSSLYPLRPSPQKRTHHPSSLLGAPSSSSSPSLLSSSLIMNAIGNPNSNNASISSNTLGLPQHLKQPPPHQNILSMQNQLLNFQPLVQSSLSPSIFNSATRPHHQGSPSMNHPPSLDELGSFLNQQRSSGEVERQSSWREDQGGRNLNNEGQDGQHRLGGTFDGNVTQHDSNINSGFKLNSSSTSSDFNPEKVLDIASSSGGVEFTNYK</sequence>
<evidence type="ECO:0000313" key="4">
    <source>
        <dbReference type="Proteomes" id="UP001454036"/>
    </source>
</evidence>
<gene>
    <name evidence="3" type="ORF">LIER_22866</name>
</gene>
<feature type="region of interest" description="Disordered" evidence="1">
    <location>
        <begin position="343"/>
        <end position="439"/>
    </location>
</feature>
<comment type="caution">
    <text evidence="3">The sequence shown here is derived from an EMBL/GenBank/DDBJ whole genome shotgun (WGS) entry which is preliminary data.</text>
</comment>
<feature type="compositionally biased region" description="Low complexity" evidence="1">
    <location>
        <begin position="1"/>
        <end position="13"/>
    </location>
</feature>
<evidence type="ECO:0000313" key="3">
    <source>
        <dbReference type="EMBL" id="GAA0168060.1"/>
    </source>
</evidence>
<evidence type="ECO:0000256" key="1">
    <source>
        <dbReference type="SAM" id="MobiDB-lite"/>
    </source>
</evidence>
<dbReference type="InterPro" id="IPR008889">
    <property type="entry name" value="VQ"/>
</dbReference>
<feature type="compositionally biased region" description="Polar residues" evidence="1">
    <location>
        <begin position="343"/>
        <end position="361"/>
    </location>
</feature>
<dbReference type="Pfam" id="PF05678">
    <property type="entry name" value="VQ"/>
    <property type="match status" value="1"/>
</dbReference>
<dbReference type="InterPro" id="IPR039609">
    <property type="entry name" value="VQ_15/22"/>
</dbReference>
<proteinExistence type="predicted"/>
<dbReference type="Proteomes" id="UP001454036">
    <property type="component" value="Unassembled WGS sequence"/>
</dbReference>
<dbReference type="PANTHER" id="PTHR33179">
    <property type="entry name" value="VQ MOTIF-CONTAINING PROTEIN"/>
    <property type="match status" value="1"/>
</dbReference>
<accession>A0AAV3QWX5</accession>
<keyword evidence="4" id="KW-1185">Reference proteome</keyword>
<protein>
    <recommendedName>
        <fullName evidence="2">VQ domain-containing protein</fullName>
    </recommendedName>
</protein>
<feature type="region of interest" description="Disordered" evidence="1">
    <location>
        <begin position="1"/>
        <end position="40"/>
    </location>
</feature>
<feature type="compositionally biased region" description="Polar residues" evidence="1">
    <location>
        <begin position="413"/>
        <end position="437"/>
    </location>
</feature>
<feature type="compositionally biased region" description="Gly residues" evidence="1">
    <location>
        <begin position="14"/>
        <end position="26"/>
    </location>
</feature>
<dbReference type="EMBL" id="BAABME010006331">
    <property type="protein sequence ID" value="GAA0168060.1"/>
    <property type="molecule type" value="Genomic_DNA"/>
</dbReference>